<keyword evidence="1" id="KW-0472">Membrane</keyword>
<feature type="transmembrane region" description="Helical" evidence="1">
    <location>
        <begin position="40"/>
        <end position="57"/>
    </location>
</feature>
<gene>
    <name evidence="2" type="ORF">LPTSP4_03660</name>
</gene>
<keyword evidence="1" id="KW-1133">Transmembrane helix</keyword>
<feature type="transmembrane region" description="Helical" evidence="1">
    <location>
        <begin position="12"/>
        <end position="28"/>
    </location>
</feature>
<dbReference type="AlphaFoldDB" id="A0A2P2DW66"/>
<dbReference type="GO" id="GO:0016757">
    <property type="term" value="F:glycosyltransferase activity"/>
    <property type="evidence" value="ECO:0007669"/>
    <property type="project" value="UniProtKB-KW"/>
</dbReference>
<feature type="transmembrane region" description="Helical" evidence="1">
    <location>
        <begin position="69"/>
        <end position="87"/>
    </location>
</feature>
<dbReference type="Proteomes" id="UP000245133">
    <property type="component" value="Unassembled WGS sequence"/>
</dbReference>
<protein>
    <submittedName>
        <fullName evidence="2">Dolichyl-phosphate-mannose-protein mannosyltransferase</fullName>
    </submittedName>
</protein>
<accession>A0A2P2DW66</accession>
<keyword evidence="1" id="KW-0812">Transmembrane</keyword>
<sequence>MVKGRLKKDDLLYFFSVFIVSFILVLLQAPNHGDHLSPRYLFGVYPSILFFTAILYKVYHDQLQKKVKLLVYGLTIITFLFSVKELYKGILFIKTSDKVVRELTERFRSRKESVLVFGDLALPKNLQTIYFEKRQFYVKPEELQMFLNLSKIPASEILYLTTENIGTCVKGTPICKDAEWMTYGLYRSK</sequence>
<keyword evidence="3" id="KW-1185">Reference proteome</keyword>
<reference evidence="2 3" key="1">
    <citation type="submission" date="2018-02" db="EMBL/GenBank/DDBJ databases">
        <title>Novel Leptospira species isolated from soil and water in Japan.</title>
        <authorList>
            <person name="Nakao R."/>
            <person name="Masuzawa T."/>
        </authorList>
    </citation>
    <scope>NUCLEOTIDE SEQUENCE [LARGE SCALE GENOMIC DNA]</scope>
    <source>
        <strain evidence="2 3">YH101</strain>
    </source>
</reference>
<evidence type="ECO:0000256" key="1">
    <source>
        <dbReference type="SAM" id="Phobius"/>
    </source>
</evidence>
<keyword evidence="2" id="KW-0328">Glycosyltransferase</keyword>
<proteinExistence type="predicted"/>
<keyword evidence="2" id="KW-0808">Transferase</keyword>
<name>A0A2P2DW66_9LEPT</name>
<evidence type="ECO:0000313" key="3">
    <source>
        <dbReference type="Proteomes" id="UP000245133"/>
    </source>
</evidence>
<comment type="caution">
    <text evidence="2">The sequence shown here is derived from an EMBL/GenBank/DDBJ whole genome shotgun (WGS) entry which is preliminary data.</text>
</comment>
<evidence type="ECO:0000313" key="2">
    <source>
        <dbReference type="EMBL" id="GBF48866.1"/>
    </source>
</evidence>
<organism evidence="2 3">
    <name type="scientific">Leptospira ryugenii</name>
    <dbReference type="NCBI Taxonomy" id="1917863"/>
    <lineage>
        <taxon>Bacteria</taxon>
        <taxon>Pseudomonadati</taxon>
        <taxon>Spirochaetota</taxon>
        <taxon>Spirochaetia</taxon>
        <taxon>Leptospirales</taxon>
        <taxon>Leptospiraceae</taxon>
        <taxon>Leptospira</taxon>
    </lineage>
</organism>
<dbReference type="EMBL" id="BFBB01000002">
    <property type="protein sequence ID" value="GBF48866.1"/>
    <property type="molecule type" value="Genomic_DNA"/>
</dbReference>